<proteinExistence type="predicted"/>
<reference evidence="1" key="1">
    <citation type="journal article" date="2015" name="Nature">
        <title>Complex archaea that bridge the gap between prokaryotes and eukaryotes.</title>
        <authorList>
            <person name="Spang A."/>
            <person name="Saw J.H."/>
            <person name="Jorgensen S.L."/>
            <person name="Zaremba-Niedzwiedzka K."/>
            <person name="Martijn J."/>
            <person name="Lind A.E."/>
            <person name="van Eijk R."/>
            <person name="Schleper C."/>
            <person name="Guy L."/>
            <person name="Ettema T.J."/>
        </authorList>
    </citation>
    <scope>NUCLEOTIDE SEQUENCE</scope>
</reference>
<organism evidence="1">
    <name type="scientific">marine sediment metagenome</name>
    <dbReference type="NCBI Taxonomy" id="412755"/>
    <lineage>
        <taxon>unclassified sequences</taxon>
        <taxon>metagenomes</taxon>
        <taxon>ecological metagenomes</taxon>
    </lineage>
</organism>
<protein>
    <submittedName>
        <fullName evidence="1">Uncharacterized protein</fullName>
    </submittedName>
</protein>
<sequence length="71" mass="8007">MTRPAFDIAAVNNIKSPQKIYRNTQHVKHIFVSVDPAAGGNKSKYAVVSCIYVEGQMVVSQSYYFSFFMII</sequence>
<gene>
    <name evidence="1" type="ORF">LCGC14_1773080</name>
</gene>
<accession>A0A0F9JCJ6</accession>
<evidence type="ECO:0000313" key="1">
    <source>
        <dbReference type="EMBL" id="KKM03571.1"/>
    </source>
</evidence>
<dbReference type="AlphaFoldDB" id="A0A0F9JCJ6"/>
<name>A0A0F9JCJ6_9ZZZZ</name>
<dbReference type="EMBL" id="LAZR01016654">
    <property type="protein sequence ID" value="KKM03571.1"/>
    <property type="molecule type" value="Genomic_DNA"/>
</dbReference>
<comment type="caution">
    <text evidence="1">The sequence shown here is derived from an EMBL/GenBank/DDBJ whole genome shotgun (WGS) entry which is preliminary data.</text>
</comment>